<keyword evidence="4" id="KW-1185">Reference proteome</keyword>
<evidence type="ECO:0000313" key="3">
    <source>
        <dbReference type="EMBL" id="MFC6019855.1"/>
    </source>
</evidence>
<proteinExistence type="predicted"/>
<keyword evidence="2" id="KW-1133">Transmembrane helix</keyword>
<evidence type="ECO:0000313" key="4">
    <source>
        <dbReference type="Proteomes" id="UP001596203"/>
    </source>
</evidence>
<feature type="transmembrane region" description="Helical" evidence="2">
    <location>
        <begin position="6"/>
        <end position="23"/>
    </location>
</feature>
<accession>A0ABW1KDJ3</accession>
<keyword evidence="2" id="KW-0812">Transmembrane</keyword>
<keyword evidence="2" id="KW-0472">Membrane</keyword>
<gene>
    <name evidence="3" type="ORF">ACFP2T_27085</name>
</gene>
<dbReference type="Proteomes" id="UP001596203">
    <property type="component" value="Unassembled WGS sequence"/>
</dbReference>
<sequence length="170" mass="18629">MDAIGPLVGVVLGGLLVLVGDFIRRRVEWQRELVKSLVTSGTDLVVMLHRTVGDLAEARETGAAVSNPDAGRSERLQVYSRFYANPGSWALRAQVDQIVGAHRGLRAAHNVPQDDWDKAISRYFRSVEAFELELHRAVIRGRPPRDPKIQLPPSQPPANLGVRPPETGGG</sequence>
<evidence type="ECO:0000256" key="1">
    <source>
        <dbReference type="SAM" id="MobiDB-lite"/>
    </source>
</evidence>
<organism evidence="3 4">
    <name type="scientific">Plantactinospora solaniradicis</name>
    <dbReference type="NCBI Taxonomy" id="1723736"/>
    <lineage>
        <taxon>Bacteria</taxon>
        <taxon>Bacillati</taxon>
        <taxon>Actinomycetota</taxon>
        <taxon>Actinomycetes</taxon>
        <taxon>Micromonosporales</taxon>
        <taxon>Micromonosporaceae</taxon>
        <taxon>Plantactinospora</taxon>
    </lineage>
</organism>
<protein>
    <submittedName>
        <fullName evidence="3">Uncharacterized protein</fullName>
    </submittedName>
</protein>
<comment type="caution">
    <text evidence="3">The sequence shown here is derived from an EMBL/GenBank/DDBJ whole genome shotgun (WGS) entry which is preliminary data.</text>
</comment>
<dbReference type="RefSeq" id="WP_377426299.1">
    <property type="nucleotide sequence ID" value="NZ_JBHSPR010000021.1"/>
</dbReference>
<evidence type="ECO:0000256" key="2">
    <source>
        <dbReference type="SAM" id="Phobius"/>
    </source>
</evidence>
<reference evidence="4" key="1">
    <citation type="journal article" date="2019" name="Int. J. Syst. Evol. Microbiol.">
        <title>The Global Catalogue of Microorganisms (GCM) 10K type strain sequencing project: providing services to taxonomists for standard genome sequencing and annotation.</title>
        <authorList>
            <consortium name="The Broad Institute Genomics Platform"/>
            <consortium name="The Broad Institute Genome Sequencing Center for Infectious Disease"/>
            <person name="Wu L."/>
            <person name="Ma J."/>
        </authorList>
    </citation>
    <scope>NUCLEOTIDE SEQUENCE [LARGE SCALE GENOMIC DNA]</scope>
    <source>
        <strain evidence="4">ZS-35-S2</strain>
    </source>
</reference>
<name>A0ABW1KDJ3_9ACTN</name>
<feature type="region of interest" description="Disordered" evidence="1">
    <location>
        <begin position="141"/>
        <end position="170"/>
    </location>
</feature>
<dbReference type="EMBL" id="JBHSPR010000021">
    <property type="protein sequence ID" value="MFC6019855.1"/>
    <property type="molecule type" value="Genomic_DNA"/>
</dbReference>